<dbReference type="AlphaFoldDB" id="A0A4D4JB12"/>
<protein>
    <recommendedName>
        <fullName evidence="3">Gas vesicle protein</fullName>
    </recommendedName>
</protein>
<keyword evidence="2" id="KW-1185">Reference proteome</keyword>
<evidence type="ECO:0000313" key="1">
    <source>
        <dbReference type="EMBL" id="GDY32532.1"/>
    </source>
</evidence>
<proteinExistence type="predicted"/>
<evidence type="ECO:0000313" key="2">
    <source>
        <dbReference type="Proteomes" id="UP000298860"/>
    </source>
</evidence>
<reference evidence="2" key="1">
    <citation type="submission" date="2019-04" db="EMBL/GenBank/DDBJ databases">
        <title>Draft genome sequence of Pseudonocardiaceae bacterium SL3-2-4.</title>
        <authorList>
            <person name="Ningsih F."/>
            <person name="Yokota A."/>
            <person name="Sakai Y."/>
            <person name="Nanatani K."/>
            <person name="Yabe S."/>
            <person name="Oetari A."/>
            <person name="Sjamsuridzal W."/>
        </authorList>
    </citation>
    <scope>NUCLEOTIDE SEQUENCE [LARGE SCALE GENOMIC DNA]</scope>
    <source>
        <strain evidence="2">SL3-2-4</strain>
    </source>
</reference>
<dbReference type="InterPro" id="IPR007804">
    <property type="entry name" value="GvpG"/>
</dbReference>
<organism evidence="1 2">
    <name type="scientific">Gandjariella thermophila</name>
    <dbReference type="NCBI Taxonomy" id="1931992"/>
    <lineage>
        <taxon>Bacteria</taxon>
        <taxon>Bacillati</taxon>
        <taxon>Actinomycetota</taxon>
        <taxon>Actinomycetes</taxon>
        <taxon>Pseudonocardiales</taxon>
        <taxon>Pseudonocardiaceae</taxon>
        <taxon>Gandjariella</taxon>
    </lineage>
</organism>
<gene>
    <name evidence="1" type="ORF">GTS_41650</name>
</gene>
<evidence type="ECO:0008006" key="3">
    <source>
        <dbReference type="Google" id="ProtNLM"/>
    </source>
</evidence>
<sequence>MSGVGLLTGLVTLPLAPVRGVHRTLVELLAAAEREQRAAIQRDLADLEAALLAGEITPEEFDEREDELLDELAELDAATQGDGINQTGG</sequence>
<dbReference type="Pfam" id="PF05120">
    <property type="entry name" value="GvpG"/>
    <property type="match status" value="1"/>
</dbReference>
<comment type="caution">
    <text evidence="1">The sequence shown here is derived from an EMBL/GenBank/DDBJ whole genome shotgun (WGS) entry which is preliminary data.</text>
</comment>
<accession>A0A4D4JB12</accession>
<dbReference type="Proteomes" id="UP000298860">
    <property type="component" value="Unassembled WGS sequence"/>
</dbReference>
<dbReference type="EMBL" id="BJFL01000025">
    <property type="protein sequence ID" value="GDY32532.1"/>
    <property type="molecule type" value="Genomic_DNA"/>
</dbReference>
<name>A0A4D4JB12_9PSEU</name>